<dbReference type="PANTHER" id="PTHR15160">
    <property type="entry name" value="VON HIPPEL-LINDAU PROTEIN"/>
    <property type="match status" value="1"/>
</dbReference>
<dbReference type="KEGG" id="cph:Cpha266_0395"/>
<organism evidence="4 5">
    <name type="scientific">Chlorobium phaeobacteroides (strain DSM 266 / SMG 266 / 2430)</name>
    <dbReference type="NCBI Taxonomy" id="290317"/>
    <lineage>
        <taxon>Bacteria</taxon>
        <taxon>Pseudomonadati</taxon>
        <taxon>Chlorobiota</taxon>
        <taxon>Chlorobiia</taxon>
        <taxon>Chlorobiales</taxon>
        <taxon>Chlorobiaceae</taxon>
        <taxon>Chlorobium/Pelodictyon group</taxon>
        <taxon>Chlorobium</taxon>
    </lineage>
</organism>
<evidence type="ECO:0000259" key="3">
    <source>
        <dbReference type="PROSITE" id="PS51658"/>
    </source>
</evidence>
<dbReference type="AlphaFoldDB" id="A1BDH7"/>
<evidence type="ECO:0000259" key="2">
    <source>
        <dbReference type="PROSITE" id="PS50151"/>
    </source>
</evidence>
<dbReference type="PANTHER" id="PTHR15160:SF1">
    <property type="entry name" value="VON HIPPEL-LINDAU DISEASE TUMOR SUPPRESSOR"/>
    <property type="match status" value="1"/>
</dbReference>
<dbReference type="Proteomes" id="UP000008701">
    <property type="component" value="Chromosome"/>
</dbReference>
<evidence type="ECO:0000313" key="5">
    <source>
        <dbReference type="Proteomes" id="UP000008701"/>
    </source>
</evidence>
<dbReference type="InterPro" id="IPR003729">
    <property type="entry name" value="Bi_nuclease_dom"/>
</dbReference>
<dbReference type="eggNOG" id="COG1259">
    <property type="taxonomic scope" value="Bacteria"/>
</dbReference>
<dbReference type="InterPro" id="IPR036104">
    <property type="entry name" value="BFN_sf"/>
</dbReference>
<gene>
    <name evidence="4" type="ordered locus">Cpha266_0395</name>
</gene>
<name>A1BDH7_CHLPD</name>
<sequence length="219" mass="24548">MRGFVLFPLFKTTLFDFMGKLQVDILGLSASPHTNGAYALILYELEGKRKLPIIIGGFEAQAIALKLENIKPPRPFTHDLFKSVADAFSLHVKEIFIDELHNETFYAKIICELGGELHEIDARPSDAIAIAVRFNAPVFVTEEIMNEAGIREEQKESEEEGEEDNTSSFIQEEPQPGGMPAQSAALLELQGRLDDAISRENYEEAARIRDEINRIKNQG</sequence>
<dbReference type="PROSITE" id="PS51658">
    <property type="entry name" value="BFN"/>
    <property type="match status" value="1"/>
</dbReference>
<evidence type="ECO:0000313" key="4">
    <source>
        <dbReference type="EMBL" id="ABL64454.1"/>
    </source>
</evidence>
<keyword evidence="5" id="KW-1185">Reference proteome</keyword>
<feature type="region of interest" description="Disordered" evidence="1">
    <location>
        <begin position="148"/>
        <end position="184"/>
    </location>
</feature>
<dbReference type="Gene3D" id="3.10.690.10">
    <property type="entry name" value="Bifunctional nuclease domain"/>
    <property type="match status" value="1"/>
</dbReference>
<dbReference type="EMBL" id="CP000492">
    <property type="protein sequence ID" value="ABL64454.1"/>
    <property type="molecule type" value="Genomic_DNA"/>
</dbReference>
<accession>A1BDH7</accession>
<dbReference type="SUPFAM" id="SSF103256">
    <property type="entry name" value="Hypothetical protein TM0160"/>
    <property type="match status" value="1"/>
</dbReference>
<feature type="domain" description="BFN" evidence="3">
    <location>
        <begin position="20"/>
        <end position="152"/>
    </location>
</feature>
<feature type="compositionally biased region" description="Acidic residues" evidence="1">
    <location>
        <begin position="155"/>
        <end position="165"/>
    </location>
</feature>
<dbReference type="Pfam" id="PF02151">
    <property type="entry name" value="UVR"/>
    <property type="match status" value="1"/>
</dbReference>
<dbReference type="InterPro" id="IPR001943">
    <property type="entry name" value="UVR_dom"/>
</dbReference>
<dbReference type="STRING" id="290317.Cpha266_0395"/>
<dbReference type="GO" id="GO:0004518">
    <property type="term" value="F:nuclease activity"/>
    <property type="evidence" value="ECO:0007669"/>
    <property type="project" value="InterPro"/>
</dbReference>
<proteinExistence type="predicted"/>
<protein>
    <recommendedName>
        <fullName evidence="6">BFN domain-containing protein</fullName>
    </recommendedName>
</protein>
<feature type="domain" description="UVR" evidence="2">
    <location>
        <begin position="183"/>
        <end position="218"/>
    </location>
</feature>
<dbReference type="HOGENOM" id="CLU_096111_1_0_10"/>
<evidence type="ECO:0008006" key="6">
    <source>
        <dbReference type="Google" id="ProtNLM"/>
    </source>
</evidence>
<dbReference type="Pfam" id="PF02577">
    <property type="entry name" value="BFN_dom"/>
    <property type="match status" value="1"/>
</dbReference>
<evidence type="ECO:0000256" key="1">
    <source>
        <dbReference type="SAM" id="MobiDB-lite"/>
    </source>
</evidence>
<dbReference type="PROSITE" id="PS50151">
    <property type="entry name" value="UVR"/>
    <property type="match status" value="1"/>
</dbReference>
<reference evidence="4 5" key="1">
    <citation type="submission" date="2006-12" db="EMBL/GenBank/DDBJ databases">
        <title>Complete sequence of Chlorobium phaeobacteroides DSM 266.</title>
        <authorList>
            <consortium name="US DOE Joint Genome Institute"/>
            <person name="Copeland A."/>
            <person name="Lucas S."/>
            <person name="Lapidus A."/>
            <person name="Barry K."/>
            <person name="Detter J.C."/>
            <person name="Glavina del Rio T."/>
            <person name="Hammon N."/>
            <person name="Israni S."/>
            <person name="Pitluck S."/>
            <person name="Goltsman E."/>
            <person name="Schmutz J."/>
            <person name="Larimer F."/>
            <person name="Land M."/>
            <person name="Hauser L."/>
            <person name="Mikhailova N."/>
            <person name="Li T."/>
            <person name="Overmann J."/>
            <person name="Bryant D.A."/>
            <person name="Richardson P."/>
        </authorList>
    </citation>
    <scope>NUCLEOTIDE SEQUENCE [LARGE SCALE GENOMIC DNA]</scope>
    <source>
        <strain evidence="4 5">DSM 266</strain>
    </source>
</reference>